<evidence type="ECO:0000313" key="4">
    <source>
        <dbReference type="Proteomes" id="UP000297258"/>
    </source>
</evidence>
<keyword evidence="4" id="KW-1185">Reference proteome</keyword>
<sequence length="230" mass="25907">MGHGPGAQRQRRKIVKNKYLLLCGLVLVVTFAITLGFYTQLPPELPLHWNLRGETDRYGARPSIFLPSLMMIVFMVLWTVLPIVSPRRFSVDGFRDTWWYTCLVAVAMLGYIQLMLIWHAYNGSLELMRFILGGACVAYALLGNVMGKVRRNFWLGVRTPWTLADERVWYATHRLAAKTMVAGGLLALAVTVSRLPTLLAAVLLMAAILVPAAWSLVYYKRLEHGDTLQG</sequence>
<feature type="transmembrane region" description="Helical" evidence="1">
    <location>
        <begin position="64"/>
        <end position="85"/>
    </location>
</feature>
<proteinExistence type="predicted"/>
<dbReference type="GO" id="GO:0009636">
    <property type="term" value="P:response to toxic substance"/>
    <property type="evidence" value="ECO:0007669"/>
    <property type="project" value="TreeGrafter"/>
</dbReference>
<protein>
    <submittedName>
        <fullName evidence="3">DUF1648 domain-containing protein</fullName>
    </submittedName>
</protein>
<dbReference type="InterPro" id="IPR025962">
    <property type="entry name" value="SdpI/YhfL"/>
</dbReference>
<feature type="transmembrane region" description="Helical" evidence="1">
    <location>
        <begin position="97"/>
        <end position="121"/>
    </location>
</feature>
<evidence type="ECO:0000259" key="2">
    <source>
        <dbReference type="Pfam" id="PF07853"/>
    </source>
</evidence>
<dbReference type="PIRSF" id="PIRSF038959">
    <property type="entry name" value="SdpI"/>
    <property type="match status" value="1"/>
</dbReference>
<dbReference type="Pfam" id="PF13630">
    <property type="entry name" value="SdpI"/>
    <property type="match status" value="1"/>
</dbReference>
<dbReference type="EMBL" id="SPUM01000090">
    <property type="protein sequence ID" value="TFW31528.1"/>
    <property type="molecule type" value="Genomic_DNA"/>
</dbReference>
<feature type="transmembrane region" description="Helical" evidence="1">
    <location>
        <begin position="198"/>
        <end position="219"/>
    </location>
</feature>
<evidence type="ECO:0000313" key="3">
    <source>
        <dbReference type="EMBL" id="TFW31528.1"/>
    </source>
</evidence>
<feature type="transmembrane region" description="Helical" evidence="1">
    <location>
        <begin position="19"/>
        <end position="41"/>
    </location>
</feature>
<dbReference type="OrthoDB" id="9808690at2"/>
<feature type="transmembrane region" description="Helical" evidence="1">
    <location>
        <begin position="127"/>
        <end position="147"/>
    </location>
</feature>
<keyword evidence="1" id="KW-1133">Transmembrane helix</keyword>
<keyword evidence="1" id="KW-0812">Transmembrane</keyword>
<dbReference type="PANTHER" id="PTHR37810">
    <property type="entry name" value="IMMUNITY PROTEIN SDPI"/>
    <property type="match status" value="1"/>
</dbReference>
<dbReference type="InterPro" id="IPR012867">
    <property type="entry name" value="DUF1648"/>
</dbReference>
<reference evidence="3 4" key="1">
    <citation type="submission" date="2019-03" db="EMBL/GenBank/DDBJ databases">
        <title>Draft genome of Massilia hortus sp. nov., a novel bacterial species of the Oxalobacteraceae family.</title>
        <authorList>
            <person name="Peta V."/>
            <person name="Raths R."/>
            <person name="Bucking H."/>
        </authorList>
    </citation>
    <scope>NUCLEOTIDE SEQUENCE [LARGE SCALE GENOMIC DNA]</scope>
    <source>
        <strain evidence="3 4">ONC3</strain>
    </source>
</reference>
<dbReference type="PANTHER" id="PTHR37810:SF5">
    <property type="entry name" value="IMMUNITY PROTEIN SDPI"/>
    <property type="match status" value="1"/>
</dbReference>
<name>A0A4Y9SYK6_9BURK</name>
<dbReference type="Proteomes" id="UP000297258">
    <property type="component" value="Unassembled WGS sequence"/>
</dbReference>
<gene>
    <name evidence="3" type="ORF">E4O92_13485</name>
</gene>
<evidence type="ECO:0000256" key="1">
    <source>
        <dbReference type="SAM" id="Phobius"/>
    </source>
</evidence>
<organism evidence="3 4">
    <name type="scientific">Massilia horti</name>
    <dbReference type="NCBI Taxonomy" id="2562153"/>
    <lineage>
        <taxon>Bacteria</taxon>
        <taxon>Pseudomonadati</taxon>
        <taxon>Pseudomonadota</taxon>
        <taxon>Betaproteobacteria</taxon>
        <taxon>Burkholderiales</taxon>
        <taxon>Oxalobacteraceae</taxon>
        <taxon>Telluria group</taxon>
        <taxon>Massilia</taxon>
    </lineage>
</organism>
<dbReference type="AlphaFoldDB" id="A0A4Y9SYK6"/>
<dbReference type="Pfam" id="PF07853">
    <property type="entry name" value="DUF1648"/>
    <property type="match status" value="1"/>
</dbReference>
<feature type="transmembrane region" description="Helical" evidence="1">
    <location>
        <begin position="168"/>
        <end position="192"/>
    </location>
</feature>
<accession>A0A4Y9SYK6</accession>
<dbReference type="InterPro" id="IPR026272">
    <property type="entry name" value="SdpI"/>
</dbReference>
<feature type="domain" description="DUF1648" evidence="2">
    <location>
        <begin position="25"/>
        <end position="72"/>
    </location>
</feature>
<comment type="caution">
    <text evidence="3">The sequence shown here is derived from an EMBL/GenBank/DDBJ whole genome shotgun (WGS) entry which is preliminary data.</text>
</comment>
<keyword evidence="1" id="KW-0472">Membrane</keyword>